<sequence length="96" mass="10226">MELTEKVLWKVYIGAVGAVTTFAAQKLITYTWEQVTGEEPPSPTDPETPWATAMIWALASGVGIGAAQLVSARLAAKHFARQGQKAPGLGKVKISM</sequence>
<feature type="transmembrane region" description="Helical" evidence="1">
    <location>
        <begin position="48"/>
        <end position="71"/>
    </location>
</feature>
<keyword evidence="1" id="KW-1133">Transmembrane helix</keyword>
<dbReference type="EMBL" id="DVLP01000324">
    <property type="protein sequence ID" value="HIT76118.1"/>
    <property type="molecule type" value="Genomic_DNA"/>
</dbReference>
<name>A0A9D1GYF8_9ACTN</name>
<accession>A0A9D1GYF8</accession>
<dbReference type="Proteomes" id="UP000886842">
    <property type="component" value="Unassembled WGS sequence"/>
</dbReference>
<reference evidence="2" key="2">
    <citation type="journal article" date="2021" name="PeerJ">
        <title>Extensive microbial diversity within the chicken gut microbiome revealed by metagenomics and culture.</title>
        <authorList>
            <person name="Gilroy R."/>
            <person name="Ravi A."/>
            <person name="Getino M."/>
            <person name="Pursley I."/>
            <person name="Horton D.L."/>
            <person name="Alikhan N.F."/>
            <person name="Baker D."/>
            <person name="Gharbi K."/>
            <person name="Hall N."/>
            <person name="Watson M."/>
            <person name="Adriaenssens E.M."/>
            <person name="Foster-Nyarko E."/>
            <person name="Jarju S."/>
            <person name="Secka A."/>
            <person name="Antonio M."/>
            <person name="Oren A."/>
            <person name="Chaudhuri R.R."/>
            <person name="La Ragione R."/>
            <person name="Hildebrand F."/>
            <person name="Pallen M.J."/>
        </authorList>
    </citation>
    <scope>NUCLEOTIDE SEQUENCE</scope>
    <source>
        <strain evidence="2">ChiGjej1B1-24693</strain>
    </source>
</reference>
<evidence type="ECO:0000256" key="1">
    <source>
        <dbReference type="SAM" id="Phobius"/>
    </source>
</evidence>
<dbReference type="Pfam" id="PF14019">
    <property type="entry name" value="DUF4235"/>
    <property type="match status" value="1"/>
</dbReference>
<evidence type="ECO:0000313" key="2">
    <source>
        <dbReference type="EMBL" id="HIT76118.1"/>
    </source>
</evidence>
<proteinExistence type="predicted"/>
<gene>
    <name evidence="2" type="ORF">IAA98_11065</name>
</gene>
<dbReference type="InterPro" id="IPR025329">
    <property type="entry name" value="DUF4235"/>
</dbReference>
<keyword evidence="1" id="KW-0812">Transmembrane</keyword>
<feature type="transmembrane region" description="Helical" evidence="1">
    <location>
        <begin position="7"/>
        <end position="28"/>
    </location>
</feature>
<evidence type="ECO:0000313" key="3">
    <source>
        <dbReference type="Proteomes" id="UP000886842"/>
    </source>
</evidence>
<organism evidence="2 3">
    <name type="scientific">Candidatus Avipropionibacterium avicola</name>
    <dbReference type="NCBI Taxonomy" id="2840701"/>
    <lineage>
        <taxon>Bacteria</taxon>
        <taxon>Bacillati</taxon>
        <taxon>Actinomycetota</taxon>
        <taxon>Actinomycetes</taxon>
        <taxon>Propionibacteriales</taxon>
        <taxon>Propionibacteriaceae</taxon>
        <taxon>Propionibacteriaceae incertae sedis</taxon>
        <taxon>Candidatus Avipropionibacterium</taxon>
    </lineage>
</organism>
<keyword evidence="1" id="KW-0472">Membrane</keyword>
<dbReference type="AlphaFoldDB" id="A0A9D1GYF8"/>
<comment type="caution">
    <text evidence="2">The sequence shown here is derived from an EMBL/GenBank/DDBJ whole genome shotgun (WGS) entry which is preliminary data.</text>
</comment>
<reference evidence="2" key="1">
    <citation type="submission" date="2020-10" db="EMBL/GenBank/DDBJ databases">
        <authorList>
            <person name="Gilroy R."/>
        </authorList>
    </citation>
    <scope>NUCLEOTIDE SEQUENCE</scope>
    <source>
        <strain evidence="2">ChiGjej1B1-24693</strain>
    </source>
</reference>
<protein>
    <submittedName>
        <fullName evidence="2">DUF4235 domain-containing protein</fullName>
    </submittedName>
</protein>